<dbReference type="InterPro" id="IPR036034">
    <property type="entry name" value="PDZ_sf"/>
</dbReference>
<dbReference type="PANTHER" id="PTHR42837">
    <property type="entry name" value="REGULATOR OF SIGMA-E PROTEASE RSEP"/>
    <property type="match status" value="1"/>
</dbReference>
<dbReference type="GO" id="GO:0006508">
    <property type="term" value="P:proteolysis"/>
    <property type="evidence" value="ECO:0007669"/>
    <property type="project" value="InterPro"/>
</dbReference>
<dbReference type="InterPro" id="IPR001478">
    <property type="entry name" value="PDZ"/>
</dbReference>
<name>A0A9D1JSC8_9FIRM</name>
<dbReference type="InterPro" id="IPR009003">
    <property type="entry name" value="Peptidase_S1_PA"/>
</dbReference>
<feature type="domain" description="Peptidase S55" evidence="4">
    <location>
        <begin position="100"/>
        <end position="325"/>
    </location>
</feature>
<evidence type="ECO:0000313" key="6">
    <source>
        <dbReference type="Proteomes" id="UP000886741"/>
    </source>
</evidence>
<sequence>MKRCKIRVTMAAVMALLLATAAAAMPQTLVAVGRTVGIRLETDGILVAELEPGGPAEQAGLRSGDVIETVNGTEITSCEQFQSMLQSCDGSPLDLAIERNGKDAAVTVAPTRGAAGCHLGVSVRDSMAGIGTVTYYDPVTGAYGALGHGVNDLQSLVLLPVESGEILPSSVVEVRKGVRGTPGLLKGAFDTSTTLGTVERNTDHGIFGQCSGQLGGMPLPVATAEEIQTGKATILSNVQNTNVVEYAVEITRLDPTDRSGRNLVLTITDDRLLQTTGGIVQGMSGSPIVQNGKLIGAVTHVLIDDPSRGYGIFIENMLAAGDNLQ</sequence>
<feature type="domain" description="PDZ" evidence="3">
    <location>
        <begin position="33"/>
        <end position="77"/>
    </location>
</feature>
<comment type="caution">
    <text evidence="5">The sequence shown here is derived from an EMBL/GenBank/DDBJ whole genome shotgun (WGS) entry which is preliminary data.</text>
</comment>
<dbReference type="GO" id="GO:0016020">
    <property type="term" value="C:membrane"/>
    <property type="evidence" value="ECO:0007669"/>
    <property type="project" value="InterPro"/>
</dbReference>
<feature type="signal peptide" evidence="2">
    <location>
        <begin position="1"/>
        <end position="24"/>
    </location>
</feature>
<dbReference type="InterPro" id="IPR004387">
    <property type="entry name" value="Pept_M50_Zn"/>
</dbReference>
<evidence type="ECO:0000256" key="2">
    <source>
        <dbReference type="SAM" id="SignalP"/>
    </source>
</evidence>
<protein>
    <submittedName>
        <fullName evidence="5">SpoIVB peptidase</fullName>
        <ecNumber evidence="5">3.4.21.116</ecNumber>
    </submittedName>
</protein>
<comment type="cofactor">
    <cofactor evidence="1">
        <name>Zn(2+)</name>
        <dbReference type="ChEBI" id="CHEBI:29105"/>
    </cofactor>
</comment>
<evidence type="ECO:0000313" key="5">
    <source>
        <dbReference type="EMBL" id="HIS64071.1"/>
    </source>
</evidence>
<dbReference type="InterPro" id="IPR041489">
    <property type="entry name" value="PDZ_6"/>
</dbReference>
<dbReference type="AlphaFoldDB" id="A0A9D1JSC8"/>
<dbReference type="InterPro" id="IPR008763">
    <property type="entry name" value="Peptidase_S55"/>
</dbReference>
<evidence type="ECO:0000259" key="4">
    <source>
        <dbReference type="PROSITE" id="PS51494"/>
    </source>
</evidence>
<evidence type="ECO:0000256" key="1">
    <source>
        <dbReference type="ARBA" id="ARBA00001947"/>
    </source>
</evidence>
<dbReference type="PROSITE" id="PS50106">
    <property type="entry name" value="PDZ"/>
    <property type="match status" value="1"/>
</dbReference>
<dbReference type="PANTHER" id="PTHR42837:SF2">
    <property type="entry name" value="MEMBRANE METALLOPROTEASE ARASP2, CHLOROPLASTIC-RELATED"/>
    <property type="match status" value="1"/>
</dbReference>
<dbReference type="Proteomes" id="UP000886741">
    <property type="component" value="Unassembled WGS sequence"/>
</dbReference>
<evidence type="ECO:0000259" key="3">
    <source>
        <dbReference type="PROSITE" id="PS50106"/>
    </source>
</evidence>
<organism evidence="5 6">
    <name type="scientific">Candidatus Avoscillospira avistercoris</name>
    <dbReference type="NCBI Taxonomy" id="2840707"/>
    <lineage>
        <taxon>Bacteria</taxon>
        <taxon>Bacillati</taxon>
        <taxon>Bacillota</taxon>
        <taxon>Clostridia</taxon>
        <taxon>Eubacteriales</taxon>
        <taxon>Oscillospiraceae</taxon>
        <taxon>Oscillospiraceae incertae sedis</taxon>
        <taxon>Candidatus Avoscillospira</taxon>
    </lineage>
</organism>
<proteinExistence type="predicted"/>
<dbReference type="GO" id="GO:0004222">
    <property type="term" value="F:metalloendopeptidase activity"/>
    <property type="evidence" value="ECO:0007669"/>
    <property type="project" value="InterPro"/>
</dbReference>
<reference evidence="5" key="1">
    <citation type="submission" date="2020-10" db="EMBL/GenBank/DDBJ databases">
        <authorList>
            <person name="Gilroy R."/>
        </authorList>
    </citation>
    <scope>NUCLEOTIDE SEQUENCE</scope>
    <source>
        <strain evidence="5">ChiBcec16-1751</strain>
    </source>
</reference>
<dbReference type="InterPro" id="IPR014219">
    <property type="entry name" value="SpoIVB"/>
</dbReference>
<keyword evidence="5" id="KW-0378">Hydrolase</keyword>
<dbReference type="Pfam" id="PF05580">
    <property type="entry name" value="Peptidase_S55"/>
    <property type="match status" value="1"/>
</dbReference>
<dbReference type="SMART" id="SM00228">
    <property type="entry name" value="PDZ"/>
    <property type="match status" value="1"/>
</dbReference>
<dbReference type="SUPFAM" id="SSF50494">
    <property type="entry name" value="Trypsin-like serine proteases"/>
    <property type="match status" value="1"/>
</dbReference>
<dbReference type="SUPFAM" id="SSF50156">
    <property type="entry name" value="PDZ domain-like"/>
    <property type="match status" value="1"/>
</dbReference>
<gene>
    <name evidence="5" type="primary">spoIVB</name>
    <name evidence="5" type="ORF">IAA83_01705</name>
</gene>
<dbReference type="PROSITE" id="PS51494">
    <property type="entry name" value="SPOIVB"/>
    <property type="match status" value="1"/>
</dbReference>
<feature type="chain" id="PRO_5038627023" evidence="2">
    <location>
        <begin position="25"/>
        <end position="325"/>
    </location>
</feature>
<dbReference type="EMBL" id="DVJJ01000032">
    <property type="protein sequence ID" value="HIS64071.1"/>
    <property type="molecule type" value="Genomic_DNA"/>
</dbReference>
<accession>A0A9D1JSC8</accession>
<dbReference type="Pfam" id="PF17820">
    <property type="entry name" value="PDZ_6"/>
    <property type="match status" value="1"/>
</dbReference>
<dbReference type="Gene3D" id="2.30.42.10">
    <property type="match status" value="1"/>
</dbReference>
<dbReference type="NCBIfam" id="TIGR02860">
    <property type="entry name" value="spore_IV_B"/>
    <property type="match status" value="1"/>
</dbReference>
<keyword evidence="2" id="KW-0732">Signal</keyword>
<dbReference type="EC" id="3.4.21.116" evidence="5"/>
<reference evidence="5" key="2">
    <citation type="journal article" date="2021" name="PeerJ">
        <title>Extensive microbial diversity within the chicken gut microbiome revealed by metagenomics and culture.</title>
        <authorList>
            <person name="Gilroy R."/>
            <person name="Ravi A."/>
            <person name="Getino M."/>
            <person name="Pursley I."/>
            <person name="Horton D.L."/>
            <person name="Alikhan N.F."/>
            <person name="Baker D."/>
            <person name="Gharbi K."/>
            <person name="Hall N."/>
            <person name="Watson M."/>
            <person name="Adriaenssens E.M."/>
            <person name="Foster-Nyarko E."/>
            <person name="Jarju S."/>
            <person name="Secka A."/>
            <person name="Antonio M."/>
            <person name="Oren A."/>
            <person name="Chaudhuri R.R."/>
            <person name="La Ragione R."/>
            <person name="Hildebrand F."/>
            <person name="Pallen M.J."/>
        </authorList>
    </citation>
    <scope>NUCLEOTIDE SEQUENCE</scope>
    <source>
        <strain evidence="5">ChiBcec16-1751</strain>
    </source>
</reference>